<gene>
    <name evidence="3" type="ORF">ACFSDB_04210</name>
</gene>
<dbReference type="InterPro" id="IPR050194">
    <property type="entry name" value="Glycosyltransferase_grp1"/>
</dbReference>
<dbReference type="Pfam" id="PF00534">
    <property type="entry name" value="Glycos_transf_1"/>
    <property type="match status" value="1"/>
</dbReference>
<evidence type="ECO:0000259" key="1">
    <source>
        <dbReference type="Pfam" id="PF00534"/>
    </source>
</evidence>
<comment type="caution">
    <text evidence="3">The sequence shown here is derived from an EMBL/GenBank/DDBJ whole genome shotgun (WGS) entry which is preliminary data.</text>
</comment>
<evidence type="ECO:0000259" key="2">
    <source>
        <dbReference type="Pfam" id="PF13579"/>
    </source>
</evidence>
<dbReference type="PANTHER" id="PTHR45947">
    <property type="entry name" value="SULFOQUINOVOSYL TRANSFERASE SQD2"/>
    <property type="match status" value="1"/>
</dbReference>
<feature type="domain" description="Glycosyl transferase family 1" evidence="1">
    <location>
        <begin position="192"/>
        <end position="359"/>
    </location>
</feature>
<dbReference type="SUPFAM" id="SSF53756">
    <property type="entry name" value="UDP-Glycosyltransferase/glycogen phosphorylase"/>
    <property type="match status" value="1"/>
</dbReference>
<dbReference type="Pfam" id="PF13579">
    <property type="entry name" value="Glyco_trans_4_4"/>
    <property type="match status" value="1"/>
</dbReference>
<dbReference type="RefSeq" id="WP_204890834.1">
    <property type="nucleotide sequence ID" value="NZ_JBHUFW010000004.1"/>
</dbReference>
<protein>
    <submittedName>
        <fullName evidence="3">Glycosyltransferase family 4 protein</fullName>
    </submittedName>
</protein>
<evidence type="ECO:0000313" key="3">
    <source>
        <dbReference type="EMBL" id="MFD1862118.1"/>
    </source>
</evidence>
<dbReference type="InterPro" id="IPR028098">
    <property type="entry name" value="Glyco_trans_4-like_N"/>
</dbReference>
<reference evidence="4" key="1">
    <citation type="journal article" date="2019" name="Int. J. Syst. Evol. Microbiol.">
        <title>The Global Catalogue of Microorganisms (GCM) 10K type strain sequencing project: providing services to taxonomists for standard genome sequencing and annotation.</title>
        <authorList>
            <consortium name="The Broad Institute Genomics Platform"/>
            <consortium name="The Broad Institute Genome Sequencing Center for Infectious Disease"/>
            <person name="Wu L."/>
            <person name="Ma J."/>
        </authorList>
    </citation>
    <scope>NUCLEOTIDE SEQUENCE [LARGE SCALE GENOMIC DNA]</scope>
    <source>
        <strain evidence="4">CGMCC 1.15475</strain>
    </source>
</reference>
<dbReference type="Proteomes" id="UP001597273">
    <property type="component" value="Unassembled WGS sequence"/>
</dbReference>
<name>A0ABW4QEW1_9BACL</name>
<dbReference type="CDD" id="cd03808">
    <property type="entry name" value="GT4_CapM-like"/>
    <property type="match status" value="1"/>
</dbReference>
<dbReference type="PANTHER" id="PTHR45947:SF3">
    <property type="entry name" value="SULFOQUINOVOSYL TRANSFERASE SQD2"/>
    <property type="match status" value="1"/>
</dbReference>
<proteinExistence type="predicted"/>
<accession>A0ABW4QEW1</accession>
<organism evidence="3 4">
    <name type="scientific">Planococcus chinensis</name>
    <dbReference type="NCBI Taxonomy" id="272917"/>
    <lineage>
        <taxon>Bacteria</taxon>
        <taxon>Bacillati</taxon>
        <taxon>Bacillota</taxon>
        <taxon>Bacilli</taxon>
        <taxon>Bacillales</taxon>
        <taxon>Caryophanaceae</taxon>
        <taxon>Planococcus</taxon>
    </lineage>
</organism>
<sequence>MGTKVIYAVTIAESLVFLKGQLKYLEGRGYEAAAVCSDGPYTDEFEQQEGTRVMRLGMERDISLKKDLKSLVECIRMIRRERPDIVNASTPKAGLIVTLAAYLCGVPIRIYTMRGLRMETTSGIKRRILLTAEKIAAGAATHCLAISESLKDQVVDFRIASSDKVSVLGRGSGDGFDVSRFHESSELLRKVEDLKNKYGISKDSFVLGFTGRLTKDKGIVELVQSFNKLKASYGNLKLLIVGEYDQTDPVPEEARNEIESNPDIIHAGFQRDPIPYFHLMDVFVFLTKREGFGNVSIEAALSGVPVVVSGVTGARDTIVDGKSGFLVDPENEKDIREKLELLILAPELRGRMGEFGRKWAEENFSNETIWQELDQYYHSCIAENMRPARQGF</sequence>
<feature type="domain" description="Glycosyltransferase subfamily 4-like N-terminal" evidence="2">
    <location>
        <begin position="22"/>
        <end position="170"/>
    </location>
</feature>
<dbReference type="Gene3D" id="3.40.50.2000">
    <property type="entry name" value="Glycogen Phosphorylase B"/>
    <property type="match status" value="2"/>
</dbReference>
<dbReference type="EMBL" id="JBHUFW010000004">
    <property type="protein sequence ID" value="MFD1862118.1"/>
    <property type="molecule type" value="Genomic_DNA"/>
</dbReference>
<keyword evidence="4" id="KW-1185">Reference proteome</keyword>
<evidence type="ECO:0000313" key="4">
    <source>
        <dbReference type="Proteomes" id="UP001597273"/>
    </source>
</evidence>
<dbReference type="InterPro" id="IPR001296">
    <property type="entry name" value="Glyco_trans_1"/>
</dbReference>